<sequence>MTLVEHIRELRTRLFRASLAILVGFGVGIWLSERVRILLSKPYCDLPGSISAATGKCEFVQLGVTDVFLLNLKIALWVGLIVAAPVWLYQLWAFIAPGLHRHERRYAYFFTAVAAPLFAAGAFLAFFVVQKGLEFLINLSGEDINTTLEVTRYISFVTNLILLFGVAFEFPLVVLMLNFVGIASAKKLLGWWRIAVFIFFAFSAIVTPTPDPFGMTALAICLSALYFAAVGVAFLNDKRRGRGKEIYADVDDDEASALEYTPDPVEAGERLETVTPVAPPKPIERTYDDMT</sequence>
<keyword evidence="9" id="KW-1185">Reference proteome</keyword>
<keyword evidence="6 7" id="KW-0472">Membrane</keyword>
<keyword evidence="7" id="KW-1003">Cell membrane</keyword>
<dbReference type="GO" id="GO:0009977">
    <property type="term" value="F:proton motive force dependent protein transmembrane transporter activity"/>
    <property type="evidence" value="ECO:0007669"/>
    <property type="project" value="TreeGrafter"/>
</dbReference>
<proteinExistence type="inferred from homology"/>
<feature type="transmembrane region" description="Helical" evidence="7">
    <location>
        <begin position="213"/>
        <end position="235"/>
    </location>
</feature>
<dbReference type="PANTHER" id="PTHR30371:SF0">
    <property type="entry name" value="SEC-INDEPENDENT PROTEIN TRANSLOCASE PROTEIN TATC, CHLOROPLASTIC-RELATED"/>
    <property type="match status" value="1"/>
</dbReference>
<dbReference type="GO" id="GO:0065002">
    <property type="term" value="P:intracellular protein transmembrane transport"/>
    <property type="evidence" value="ECO:0007669"/>
    <property type="project" value="TreeGrafter"/>
</dbReference>
<feature type="transmembrane region" description="Helical" evidence="7">
    <location>
        <begin position="14"/>
        <end position="32"/>
    </location>
</feature>
<dbReference type="Proteomes" id="UP000242415">
    <property type="component" value="Unassembled WGS sequence"/>
</dbReference>
<dbReference type="InterPro" id="IPR019820">
    <property type="entry name" value="Sec-indep_translocase_CS"/>
</dbReference>
<dbReference type="EMBL" id="FNPH01000004">
    <property type="protein sequence ID" value="SDY97127.1"/>
    <property type="molecule type" value="Genomic_DNA"/>
</dbReference>
<organism evidence="8 9">
    <name type="scientific">Micromonospora pattaloongensis</name>
    <dbReference type="NCBI Taxonomy" id="405436"/>
    <lineage>
        <taxon>Bacteria</taxon>
        <taxon>Bacillati</taxon>
        <taxon>Actinomycetota</taxon>
        <taxon>Actinomycetes</taxon>
        <taxon>Micromonosporales</taxon>
        <taxon>Micromonosporaceae</taxon>
        <taxon>Micromonospora</taxon>
    </lineage>
</organism>
<dbReference type="GO" id="GO:0033281">
    <property type="term" value="C:TAT protein transport complex"/>
    <property type="evidence" value="ECO:0007669"/>
    <property type="project" value="UniProtKB-UniRule"/>
</dbReference>
<comment type="similarity">
    <text evidence="7">Belongs to the TatC family.</text>
</comment>
<evidence type="ECO:0000256" key="2">
    <source>
        <dbReference type="ARBA" id="ARBA00022692"/>
    </source>
</evidence>
<keyword evidence="4 7" id="KW-1133">Transmembrane helix</keyword>
<dbReference type="InterPro" id="IPR002033">
    <property type="entry name" value="TatC"/>
</dbReference>
<keyword evidence="5 7" id="KW-0811">Translocation</keyword>
<feature type="transmembrane region" description="Helical" evidence="7">
    <location>
        <begin position="107"/>
        <end position="129"/>
    </location>
</feature>
<comment type="subunit">
    <text evidence="7">The Tat system comprises two distinct complexes: a TatABC complex, containing multiple copies of TatA, TatB and TatC subunits, and a separate TatA complex, containing only TatA subunits. Substrates initially bind to the TatABC complex, which probably triggers association of the separate TatA complex to form the active translocon.</text>
</comment>
<comment type="subcellular location">
    <subcellularLocation>
        <location evidence="7">Cell membrane</location>
        <topology evidence="7">Multi-pass membrane protein</topology>
    </subcellularLocation>
    <subcellularLocation>
        <location evidence="1">Membrane</location>
        <topology evidence="1">Multi-pass membrane protein</topology>
    </subcellularLocation>
</comment>
<name>A0A1H3P7Q3_9ACTN</name>
<dbReference type="NCBIfam" id="TIGR00945">
    <property type="entry name" value="tatC"/>
    <property type="match status" value="1"/>
</dbReference>
<evidence type="ECO:0000256" key="6">
    <source>
        <dbReference type="ARBA" id="ARBA00023136"/>
    </source>
</evidence>
<evidence type="ECO:0000256" key="4">
    <source>
        <dbReference type="ARBA" id="ARBA00022989"/>
    </source>
</evidence>
<evidence type="ECO:0000313" key="9">
    <source>
        <dbReference type="Proteomes" id="UP000242415"/>
    </source>
</evidence>
<gene>
    <name evidence="7" type="primary">tatC</name>
    <name evidence="8" type="ORF">SAMN05444365_104369</name>
</gene>
<dbReference type="AlphaFoldDB" id="A0A1H3P7Q3"/>
<protein>
    <recommendedName>
        <fullName evidence="7">Sec-independent protein translocase protein TatC</fullName>
    </recommendedName>
</protein>
<dbReference type="GO" id="GO:0043953">
    <property type="term" value="P:protein transport by the Tat complex"/>
    <property type="evidence" value="ECO:0007669"/>
    <property type="project" value="UniProtKB-UniRule"/>
</dbReference>
<reference evidence="9" key="1">
    <citation type="submission" date="2016-10" db="EMBL/GenBank/DDBJ databases">
        <authorList>
            <person name="Varghese N."/>
            <person name="Submissions S."/>
        </authorList>
    </citation>
    <scope>NUCLEOTIDE SEQUENCE [LARGE SCALE GENOMIC DNA]</scope>
    <source>
        <strain evidence="9">DSM 45245</strain>
    </source>
</reference>
<dbReference type="PRINTS" id="PR01840">
    <property type="entry name" value="TATCFAMILY"/>
</dbReference>
<evidence type="ECO:0000256" key="5">
    <source>
        <dbReference type="ARBA" id="ARBA00023010"/>
    </source>
</evidence>
<keyword evidence="7" id="KW-0813">Transport</keyword>
<accession>A0A1H3P7Q3</accession>
<feature type="transmembrane region" description="Helical" evidence="7">
    <location>
        <begin position="189"/>
        <end position="207"/>
    </location>
</feature>
<evidence type="ECO:0000256" key="1">
    <source>
        <dbReference type="ARBA" id="ARBA00004141"/>
    </source>
</evidence>
<evidence type="ECO:0000256" key="7">
    <source>
        <dbReference type="HAMAP-Rule" id="MF_00902"/>
    </source>
</evidence>
<feature type="transmembrane region" description="Helical" evidence="7">
    <location>
        <begin position="153"/>
        <end position="177"/>
    </location>
</feature>
<dbReference type="Pfam" id="PF00902">
    <property type="entry name" value="TatC"/>
    <property type="match status" value="1"/>
</dbReference>
<dbReference type="HAMAP" id="MF_00902">
    <property type="entry name" value="TatC"/>
    <property type="match status" value="1"/>
</dbReference>
<dbReference type="PANTHER" id="PTHR30371">
    <property type="entry name" value="SEC-INDEPENDENT PROTEIN TRANSLOCASE PROTEIN TATC"/>
    <property type="match status" value="1"/>
</dbReference>
<evidence type="ECO:0000313" key="8">
    <source>
        <dbReference type="EMBL" id="SDY97127.1"/>
    </source>
</evidence>
<evidence type="ECO:0000256" key="3">
    <source>
        <dbReference type="ARBA" id="ARBA00022927"/>
    </source>
</evidence>
<keyword evidence="2 7" id="KW-0812">Transmembrane</keyword>
<dbReference type="STRING" id="405436.SAMN05444365_104369"/>
<feature type="transmembrane region" description="Helical" evidence="7">
    <location>
        <begin position="74"/>
        <end position="95"/>
    </location>
</feature>
<keyword evidence="3 7" id="KW-0653">Protein transport</keyword>
<comment type="function">
    <text evidence="7">Part of the twin-arginine translocation (Tat) system that transports large folded proteins containing a characteristic twin-arginine motif in their signal peptide across membranes. Together with TatB, TatC is part of a receptor directly interacting with Tat signal peptides.</text>
</comment>
<dbReference type="PROSITE" id="PS01218">
    <property type="entry name" value="TATC"/>
    <property type="match status" value="1"/>
</dbReference>